<evidence type="ECO:0000313" key="3">
    <source>
        <dbReference type="Proteomes" id="UP000191931"/>
    </source>
</evidence>
<sequence>MVTIQITSDQQNVLPIIQSAIVAKVKRVEIGLRKTEQEIQRFETKYHISSEQFMNHYTADDLEGGDDDYVSWMGELKLRQAIWEELELLQSIEYVTQRVSY</sequence>
<name>A0A1W1HHD3_9BACT</name>
<evidence type="ECO:0000256" key="1">
    <source>
        <dbReference type="SAM" id="Coils"/>
    </source>
</evidence>
<keyword evidence="1" id="KW-0175">Coiled coil</keyword>
<dbReference type="EMBL" id="FWEV01000288">
    <property type="protein sequence ID" value="SLM31856.1"/>
    <property type="molecule type" value="Genomic_DNA"/>
</dbReference>
<dbReference type="AlphaFoldDB" id="A0A1W1HHD3"/>
<dbReference type="Proteomes" id="UP000191931">
    <property type="component" value="Unassembled WGS sequence"/>
</dbReference>
<dbReference type="STRING" id="1246637.MTBBW1_460012"/>
<accession>A0A1W1HHD3</accession>
<dbReference type="OrthoDB" id="161687at2"/>
<reference evidence="2 3" key="1">
    <citation type="submission" date="2017-03" db="EMBL/GenBank/DDBJ databases">
        <authorList>
            <person name="Afonso C.L."/>
            <person name="Miller P.J."/>
            <person name="Scott M.A."/>
            <person name="Spackman E."/>
            <person name="Goraichik I."/>
            <person name="Dimitrov K.M."/>
            <person name="Suarez D.L."/>
            <person name="Swayne D.E."/>
        </authorList>
    </citation>
    <scope>NUCLEOTIDE SEQUENCE [LARGE SCALE GENOMIC DNA]</scope>
    <source>
        <strain evidence="2">PRJEB14757</strain>
    </source>
</reference>
<organism evidence="2 3">
    <name type="scientific">Desulfamplus magnetovallimortis</name>
    <dbReference type="NCBI Taxonomy" id="1246637"/>
    <lineage>
        <taxon>Bacteria</taxon>
        <taxon>Pseudomonadati</taxon>
        <taxon>Thermodesulfobacteriota</taxon>
        <taxon>Desulfobacteria</taxon>
        <taxon>Desulfobacterales</taxon>
        <taxon>Desulfobacteraceae</taxon>
        <taxon>Desulfamplus</taxon>
    </lineage>
</organism>
<dbReference type="RefSeq" id="WP_080801188.1">
    <property type="nucleotide sequence ID" value="NZ_LT828542.1"/>
</dbReference>
<evidence type="ECO:0000313" key="2">
    <source>
        <dbReference type="EMBL" id="SLM31856.1"/>
    </source>
</evidence>
<protein>
    <submittedName>
        <fullName evidence="2">Uncharacterized protein</fullName>
    </submittedName>
</protein>
<keyword evidence="3" id="KW-1185">Reference proteome</keyword>
<feature type="coiled-coil region" evidence="1">
    <location>
        <begin position="25"/>
        <end position="52"/>
    </location>
</feature>
<proteinExistence type="predicted"/>
<gene>
    <name evidence="2" type="ORF">MTBBW1_460012</name>
</gene>